<feature type="region of interest" description="Disordered" evidence="1">
    <location>
        <begin position="67"/>
        <end position="89"/>
    </location>
</feature>
<evidence type="ECO:0000313" key="3">
    <source>
        <dbReference type="EMBL" id="EHY88855.1"/>
    </source>
</evidence>
<keyword evidence="4" id="KW-1185">Reference proteome</keyword>
<feature type="compositionally biased region" description="Polar residues" evidence="1">
    <location>
        <begin position="79"/>
        <end position="89"/>
    </location>
</feature>
<dbReference type="EMBL" id="CM001466">
    <property type="protein sequence ID" value="EHY88855.1"/>
    <property type="molecule type" value="Genomic_DNA"/>
</dbReference>
<proteinExistence type="predicted"/>
<evidence type="ECO:0000313" key="4">
    <source>
        <dbReference type="Proteomes" id="UP000004705"/>
    </source>
</evidence>
<reference evidence="3 4" key="1">
    <citation type="journal article" date="2012" name="Stand. Genomic Sci.">
        <title>Genome sequence of the soil bacterium Saccharomonospora azurea type strain (NA-128(T)).</title>
        <authorList>
            <person name="Klenk H.P."/>
            <person name="Held B."/>
            <person name="Lucas S."/>
            <person name="Lapidus A."/>
            <person name="Copeland A."/>
            <person name="Hammon N."/>
            <person name="Pitluck S."/>
            <person name="Goodwin L.A."/>
            <person name="Han C."/>
            <person name="Tapia R."/>
            <person name="Brambilla E.M."/>
            <person name="Potter G."/>
            <person name="Land M."/>
            <person name="Ivanova N."/>
            <person name="Rohde M."/>
            <person name="Goker M."/>
            <person name="Detter J.C."/>
            <person name="Kyrpides N.C."/>
            <person name="Woyke T."/>
        </authorList>
    </citation>
    <scope>NUCLEOTIDE SEQUENCE [LARGE SCALE GENOMIC DNA]</scope>
    <source>
        <strain evidence="3 4">NA-128</strain>
    </source>
</reference>
<dbReference type="RefSeq" id="WP_005440942.1">
    <property type="nucleotide sequence ID" value="NZ_CM001466.1"/>
</dbReference>
<evidence type="ECO:0000256" key="1">
    <source>
        <dbReference type="SAM" id="MobiDB-lite"/>
    </source>
</evidence>
<protein>
    <submittedName>
        <fullName evidence="3">Uncharacterized protein</fullName>
    </submittedName>
</protein>
<evidence type="ECO:0000256" key="2">
    <source>
        <dbReference type="SAM" id="Phobius"/>
    </source>
</evidence>
<feature type="transmembrane region" description="Helical" evidence="2">
    <location>
        <begin position="12"/>
        <end position="34"/>
    </location>
</feature>
<gene>
    <name evidence="3" type="ORF">SacazDRAFT_01937</name>
</gene>
<dbReference type="Proteomes" id="UP000004705">
    <property type="component" value="Chromosome"/>
</dbReference>
<sequence length="89" mass="9095">MGRARTSNGSRFAGVVPLIVGVVSALALTGAAVYTVAESQCDPGHYVRDGRQVTLVGSCVTGADLREAGIGHDHERSGADSTSPGDLNR</sequence>
<feature type="compositionally biased region" description="Basic and acidic residues" evidence="1">
    <location>
        <begin position="67"/>
        <end position="78"/>
    </location>
</feature>
<dbReference type="HOGENOM" id="CLU_187712_0_0_11"/>
<keyword evidence="2" id="KW-0812">Transmembrane</keyword>
<dbReference type="OrthoDB" id="3556576at2"/>
<keyword evidence="2" id="KW-1133">Transmembrane helix</keyword>
<dbReference type="AlphaFoldDB" id="H8GDR1"/>
<keyword evidence="2" id="KW-0472">Membrane</keyword>
<name>H8GDR1_9PSEU</name>
<accession>H8GDR1</accession>
<organism evidence="3 4">
    <name type="scientific">Saccharomonospora azurea NA-128</name>
    <dbReference type="NCBI Taxonomy" id="882081"/>
    <lineage>
        <taxon>Bacteria</taxon>
        <taxon>Bacillati</taxon>
        <taxon>Actinomycetota</taxon>
        <taxon>Actinomycetes</taxon>
        <taxon>Pseudonocardiales</taxon>
        <taxon>Pseudonocardiaceae</taxon>
        <taxon>Saccharomonospora</taxon>
    </lineage>
</organism>